<gene>
    <name evidence="9" type="ORF">LEP1GSC150_4353</name>
</gene>
<dbReference type="InterPro" id="IPR001460">
    <property type="entry name" value="PCN-bd_Tpept"/>
</dbReference>
<keyword evidence="2" id="KW-1003">Cell membrane</keyword>
<dbReference type="Gene3D" id="3.30.450.330">
    <property type="match status" value="1"/>
</dbReference>
<dbReference type="Proteomes" id="UP000011778">
    <property type="component" value="Unassembled WGS sequence"/>
</dbReference>
<evidence type="ECO:0000313" key="9">
    <source>
        <dbReference type="EMBL" id="EMG22216.1"/>
    </source>
</evidence>
<dbReference type="GO" id="GO:0071555">
    <property type="term" value="P:cell wall organization"/>
    <property type="evidence" value="ECO:0007669"/>
    <property type="project" value="TreeGrafter"/>
</dbReference>
<feature type="domain" description="PASTA" evidence="8">
    <location>
        <begin position="112"/>
        <end position="169"/>
    </location>
</feature>
<evidence type="ECO:0000259" key="8">
    <source>
        <dbReference type="PROSITE" id="PS51178"/>
    </source>
</evidence>
<dbReference type="SUPFAM" id="SSF56601">
    <property type="entry name" value="beta-lactamase/transpeptidase-like"/>
    <property type="match status" value="1"/>
</dbReference>
<evidence type="ECO:0000256" key="5">
    <source>
        <dbReference type="ARBA" id="ARBA00023136"/>
    </source>
</evidence>
<evidence type="ECO:0000313" key="10">
    <source>
        <dbReference type="Proteomes" id="UP000011778"/>
    </source>
</evidence>
<dbReference type="Pfam" id="PF03793">
    <property type="entry name" value="PASTA"/>
    <property type="match status" value="1"/>
</dbReference>
<comment type="subunit">
    <text evidence="6">Interacts with Wag31.</text>
</comment>
<dbReference type="EMBL" id="AFMD02000237">
    <property type="protein sequence ID" value="EMG22216.1"/>
    <property type="molecule type" value="Genomic_DNA"/>
</dbReference>
<dbReference type="SMART" id="SM00740">
    <property type="entry name" value="PASTA"/>
    <property type="match status" value="1"/>
</dbReference>
<dbReference type="Pfam" id="PF00905">
    <property type="entry name" value="Transpeptidase"/>
    <property type="match status" value="1"/>
</dbReference>
<dbReference type="PANTHER" id="PTHR30627">
    <property type="entry name" value="PEPTIDOGLYCAN D,D-TRANSPEPTIDASE"/>
    <property type="match status" value="1"/>
</dbReference>
<protein>
    <recommendedName>
        <fullName evidence="7">Penicillin-binding protein PbpB</fullName>
    </recommendedName>
</protein>
<dbReference type="AlphaFoldDB" id="M3HWH0"/>
<accession>M3HWH0</accession>
<evidence type="ECO:0000256" key="7">
    <source>
        <dbReference type="ARBA" id="ARBA00072474"/>
    </source>
</evidence>
<dbReference type="SUPFAM" id="SSF54184">
    <property type="entry name" value="Penicillin-binding protein 2x (pbp-2x), c-terminal domain"/>
    <property type="match status" value="1"/>
</dbReference>
<evidence type="ECO:0000256" key="1">
    <source>
        <dbReference type="ARBA" id="ARBA00004162"/>
    </source>
</evidence>
<dbReference type="FunFam" id="3.30.450.330:FF:000003">
    <property type="entry name" value="Cell division protein FtsI"/>
    <property type="match status" value="1"/>
</dbReference>
<dbReference type="GO" id="GO:0005886">
    <property type="term" value="C:plasma membrane"/>
    <property type="evidence" value="ECO:0007669"/>
    <property type="project" value="UniProtKB-SubCell"/>
</dbReference>
<dbReference type="PANTHER" id="PTHR30627:SF1">
    <property type="entry name" value="PEPTIDOGLYCAN D,D-TRANSPEPTIDASE FTSI"/>
    <property type="match status" value="1"/>
</dbReference>
<comment type="subcellular location">
    <subcellularLocation>
        <location evidence="1">Cell membrane</location>
        <topology evidence="1">Single-pass membrane protein</topology>
    </subcellularLocation>
</comment>
<evidence type="ECO:0000256" key="6">
    <source>
        <dbReference type="ARBA" id="ARBA00064769"/>
    </source>
</evidence>
<evidence type="ECO:0000256" key="4">
    <source>
        <dbReference type="ARBA" id="ARBA00022989"/>
    </source>
</evidence>
<dbReference type="CDD" id="cd06575">
    <property type="entry name" value="PASTA_Pbp2x-like_2"/>
    <property type="match status" value="1"/>
</dbReference>
<dbReference type="PROSITE" id="PS51178">
    <property type="entry name" value="PASTA"/>
    <property type="match status" value="1"/>
</dbReference>
<name>M3HWH0_LEPIT</name>
<dbReference type="InterPro" id="IPR050515">
    <property type="entry name" value="Beta-lactam/transpept"/>
</dbReference>
<keyword evidence="3" id="KW-0812">Transmembrane</keyword>
<sequence length="169" mass="18398">MTRVVQSGTGKNAYIQEYSIAGKTGTGQKAVSGKGYVEGLWSASFLGFFPAERPKIVGLILFDEPKGGTHSGGGLAAPVFKEVVENIIPIIEQGERTLNVSLKRFQRKNTKTTNVDGIPDLIGKSKREVLEIVRPLGISVKFHGSGFCYEQEPAPGKKIENGRLNLYFK</sequence>
<proteinExistence type="predicted"/>
<reference evidence="9 10" key="1">
    <citation type="submission" date="2013-02" db="EMBL/GenBank/DDBJ databases">
        <authorList>
            <person name="Harkins D.M."/>
            <person name="Durkin A.S."/>
            <person name="Brinkac L.M."/>
            <person name="Haft D.H."/>
            <person name="Selengut J.D."/>
            <person name="Sanka R."/>
            <person name="DePew J."/>
            <person name="Purushe J."/>
            <person name="Tulsiani S.M."/>
            <person name="Graham G.C."/>
            <person name="Burns M.-A."/>
            <person name="Dohnt M.F."/>
            <person name="Smythe L.D."/>
            <person name="McKay D.B."/>
            <person name="Craig S.B."/>
            <person name="Vinetz J.M."/>
            <person name="Sutton G.G."/>
            <person name="Nierman W.C."/>
            <person name="Fouts D.E."/>
        </authorList>
    </citation>
    <scope>NUCLEOTIDE SEQUENCE [LARGE SCALE GENOMIC DNA]</scope>
    <source>
        <strain evidence="9 10">LT2050</strain>
    </source>
</reference>
<comment type="caution">
    <text evidence="9">The sequence shown here is derived from an EMBL/GenBank/DDBJ whole genome shotgun (WGS) entry which is preliminary data.</text>
</comment>
<dbReference type="InterPro" id="IPR012338">
    <property type="entry name" value="Beta-lactam/transpept-like"/>
</dbReference>
<organism evidence="9 10">
    <name type="scientific">Leptospira interrogans serovar Copenhageni str. LT2050</name>
    <dbReference type="NCBI Taxonomy" id="1001598"/>
    <lineage>
        <taxon>Bacteria</taxon>
        <taxon>Pseudomonadati</taxon>
        <taxon>Spirochaetota</taxon>
        <taxon>Spirochaetia</taxon>
        <taxon>Leptospirales</taxon>
        <taxon>Leptospiraceae</taxon>
        <taxon>Leptospira</taxon>
    </lineage>
</organism>
<keyword evidence="4" id="KW-1133">Transmembrane helix</keyword>
<keyword evidence="5" id="KW-0472">Membrane</keyword>
<dbReference type="GO" id="GO:0008658">
    <property type="term" value="F:penicillin binding"/>
    <property type="evidence" value="ECO:0007669"/>
    <property type="project" value="InterPro"/>
</dbReference>
<evidence type="ECO:0000256" key="2">
    <source>
        <dbReference type="ARBA" id="ARBA00022475"/>
    </source>
</evidence>
<evidence type="ECO:0000256" key="3">
    <source>
        <dbReference type="ARBA" id="ARBA00022692"/>
    </source>
</evidence>
<dbReference type="InterPro" id="IPR005543">
    <property type="entry name" value="PASTA_dom"/>
</dbReference>